<gene>
    <name evidence="1" type="ORF">ECRASSUSDP1_LOCUS19980</name>
</gene>
<organism evidence="1 2">
    <name type="scientific">Euplotes crassus</name>
    <dbReference type="NCBI Taxonomy" id="5936"/>
    <lineage>
        <taxon>Eukaryota</taxon>
        <taxon>Sar</taxon>
        <taxon>Alveolata</taxon>
        <taxon>Ciliophora</taxon>
        <taxon>Intramacronucleata</taxon>
        <taxon>Spirotrichea</taxon>
        <taxon>Hypotrichia</taxon>
        <taxon>Euplotida</taxon>
        <taxon>Euplotidae</taxon>
        <taxon>Moneuplotes</taxon>
    </lineage>
</organism>
<sequence>MNKNSVTFITAADHPIRGAGKTRIRLPKYTNFSAGKKFKAAVNKVREIGRKASISTTNNLPKLSFEEGLIMDNLKSLTRVKRNLDKKLQIKTLRNNKSPLRGSSVQDTSNKIIFLPKEINSLRTKKWNDYYSEKKKVLSRAISLDRESIGNVPDHTGASEMLPVFLKYKQTLMKRRILTDMNLKAKSEWSQTALLDQLKMERNERRRQMHHEIWRRAIAHKTKKC</sequence>
<dbReference type="EMBL" id="CAMPGE010020327">
    <property type="protein sequence ID" value="CAI2378583.1"/>
    <property type="molecule type" value="Genomic_DNA"/>
</dbReference>
<evidence type="ECO:0000313" key="1">
    <source>
        <dbReference type="EMBL" id="CAI2378583.1"/>
    </source>
</evidence>
<dbReference type="Proteomes" id="UP001295684">
    <property type="component" value="Unassembled WGS sequence"/>
</dbReference>
<reference evidence="1" key="1">
    <citation type="submission" date="2023-07" db="EMBL/GenBank/DDBJ databases">
        <authorList>
            <consortium name="AG Swart"/>
            <person name="Singh M."/>
            <person name="Singh A."/>
            <person name="Seah K."/>
            <person name="Emmerich C."/>
        </authorList>
    </citation>
    <scope>NUCLEOTIDE SEQUENCE</scope>
    <source>
        <strain evidence="1">DP1</strain>
    </source>
</reference>
<evidence type="ECO:0000313" key="2">
    <source>
        <dbReference type="Proteomes" id="UP001295684"/>
    </source>
</evidence>
<accession>A0AAD1XSR3</accession>
<protein>
    <submittedName>
        <fullName evidence="1">Uncharacterized protein</fullName>
    </submittedName>
</protein>
<comment type="caution">
    <text evidence="1">The sequence shown here is derived from an EMBL/GenBank/DDBJ whole genome shotgun (WGS) entry which is preliminary data.</text>
</comment>
<proteinExistence type="predicted"/>
<dbReference type="AlphaFoldDB" id="A0AAD1XSR3"/>
<keyword evidence="2" id="KW-1185">Reference proteome</keyword>
<name>A0AAD1XSR3_EUPCR</name>